<dbReference type="RefSeq" id="WP_144390152.1">
    <property type="nucleotide sequence ID" value="NZ_FUWS01000008.1"/>
</dbReference>
<feature type="transmembrane region" description="Helical" evidence="2">
    <location>
        <begin position="355"/>
        <end position="376"/>
    </location>
</feature>
<name>A0A1T4S5J5_9ACTN</name>
<evidence type="ECO:0000256" key="2">
    <source>
        <dbReference type="SAM" id="Phobius"/>
    </source>
</evidence>
<feature type="transmembrane region" description="Helical" evidence="2">
    <location>
        <begin position="507"/>
        <end position="530"/>
    </location>
</feature>
<dbReference type="Proteomes" id="UP000190637">
    <property type="component" value="Unassembled WGS sequence"/>
</dbReference>
<feature type="transmembrane region" description="Helical" evidence="2">
    <location>
        <begin position="429"/>
        <end position="448"/>
    </location>
</feature>
<dbReference type="STRING" id="1122192.SAMN02745673_03184"/>
<keyword evidence="2" id="KW-0812">Transmembrane</keyword>
<feature type="transmembrane region" description="Helical" evidence="2">
    <location>
        <begin position="460"/>
        <end position="487"/>
    </location>
</feature>
<protein>
    <submittedName>
        <fullName evidence="3">Uncharacterized protein</fullName>
    </submittedName>
</protein>
<organism evidence="3 4">
    <name type="scientific">Marinactinospora thermotolerans DSM 45154</name>
    <dbReference type="NCBI Taxonomy" id="1122192"/>
    <lineage>
        <taxon>Bacteria</taxon>
        <taxon>Bacillati</taxon>
        <taxon>Actinomycetota</taxon>
        <taxon>Actinomycetes</taxon>
        <taxon>Streptosporangiales</taxon>
        <taxon>Nocardiopsidaceae</taxon>
        <taxon>Marinactinospora</taxon>
    </lineage>
</organism>
<evidence type="ECO:0000313" key="4">
    <source>
        <dbReference type="Proteomes" id="UP000190637"/>
    </source>
</evidence>
<dbReference type="EMBL" id="FUWS01000008">
    <property type="protein sequence ID" value="SKA23168.1"/>
    <property type="molecule type" value="Genomic_DNA"/>
</dbReference>
<keyword evidence="2" id="KW-0472">Membrane</keyword>
<reference evidence="3 4" key="1">
    <citation type="submission" date="2017-02" db="EMBL/GenBank/DDBJ databases">
        <authorList>
            <person name="Peterson S.W."/>
        </authorList>
    </citation>
    <scope>NUCLEOTIDE SEQUENCE [LARGE SCALE GENOMIC DNA]</scope>
    <source>
        <strain evidence="3 4">DSM 45154</strain>
    </source>
</reference>
<feature type="region of interest" description="Disordered" evidence="1">
    <location>
        <begin position="254"/>
        <end position="273"/>
    </location>
</feature>
<accession>A0A1T4S5J5</accession>
<dbReference type="AlphaFoldDB" id="A0A1T4S5J5"/>
<proteinExistence type="predicted"/>
<evidence type="ECO:0000256" key="1">
    <source>
        <dbReference type="SAM" id="MobiDB-lite"/>
    </source>
</evidence>
<keyword evidence="4" id="KW-1185">Reference proteome</keyword>
<feature type="transmembrane region" description="Helical" evidence="2">
    <location>
        <begin position="322"/>
        <end position="343"/>
    </location>
</feature>
<feature type="transmembrane region" description="Helical" evidence="2">
    <location>
        <begin position="388"/>
        <end position="409"/>
    </location>
</feature>
<keyword evidence="2" id="KW-1133">Transmembrane helix</keyword>
<evidence type="ECO:0000313" key="3">
    <source>
        <dbReference type="EMBL" id="SKA23168.1"/>
    </source>
</evidence>
<sequence>MSTPTQADDSGARPHAIAPLLQYRVEAGIGRALNRHRPGDSEETDIAVLSAPELLQEYGIIPSLLRPPVGTKVSARDVDAAITAIGDMLCEHPSRLLAAVYRPLSIVPALRQAQQTPEAHLSLNHQWFAWCWTSEAAWRALHSLPGGDPSPLTATEVEILTPVAARHRFLALSEPYRDDRGVPGPVPSDAAHALFGTRSHNVLLAHSRHARWEWSKLLSRHESLAALDGAEPGEIEAETDLLLFEFPVKARNARRGPMPSVRPGPPLAIGPARRTSRGSRYTIEDVDFASGVIERHLLPRYQIFTVARAALALAERPRLGRFTAVMTLCLAGLALAGVLISPWSSSFPFTDRSALGFSAVLAGAAYVTGLVGLLVHGRSWGLPWLLRIPAASAIGLLMLTTMHPSWWGAAFEPTDMQIPGREPGPEPPLAPMEVALLLAVAAFAYLLANARNTAVGVAPALLRAFTVWCAASAHALLIALLGLAWIVPAFSENGHLFRGAWTLYPEAALAALLQAGAWCLVAGVFSQILWDDRPLTAPLAHAHWRTQER</sequence>
<gene>
    <name evidence="3" type="ORF">SAMN02745673_03184</name>
</gene>